<evidence type="ECO:0000256" key="2">
    <source>
        <dbReference type="ARBA" id="ARBA00023242"/>
    </source>
</evidence>
<name>A0A8J2IN77_9PLEO</name>
<dbReference type="EMBL" id="CAJRGZ010000030">
    <property type="protein sequence ID" value="CAG5185457.1"/>
    <property type="molecule type" value="Genomic_DNA"/>
</dbReference>
<evidence type="ECO:0000256" key="3">
    <source>
        <dbReference type="SAM" id="MobiDB-lite"/>
    </source>
</evidence>
<dbReference type="Proteomes" id="UP000676310">
    <property type="component" value="Unassembled WGS sequence"/>
</dbReference>
<dbReference type="RefSeq" id="XP_043174887.1">
    <property type="nucleotide sequence ID" value="XM_043318952.1"/>
</dbReference>
<protein>
    <recommendedName>
        <fullName evidence="6">Tho complex subunit 7</fullName>
    </recommendedName>
</protein>
<dbReference type="OrthoDB" id="205166at2759"/>
<feature type="compositionally biased region" description="Low complexity" evidence="3">
    <location>
        <begin position="311"/>
        <end position="325"/>
    </location>
</feature>
<comment type="subcellular location">
    <subcellularLocation>
        <location evidence="1">Nucleus</location>
    </subcellularLocation>
</comment>
<feature type="compositionally biased region" description="Acidic residues" evidence="3">
    <location>
        <begin position="326"/>
        <end position="340"/>
    </location>
</feature>
<feature type="compositionally biased region" description="Low complexity" evidence="3">
    <location>
        <begin position="293"/>
        <end position="304"/>
    </location>
</feature>
<comment type="caution">
    <text evidence="4">The sequence shown here is derived from an EMBL/GenBank/DDBJ whole genome shotgun (WGS) entry which is preliminary data.</text>
</comment>
<evidence type="ECO:0000313" key="5">
    <source>
        <dbReference type="Proteomes" id="UP000676310"/>
    </source>
</evidence>
<proteinExistence type="predicted"/>
<dbReference type="AlphaFoldDB" id="A0A8J2IN77"/>
<evidence type="ECO:0000313" key="4">
    <source>
        <dbReference type="EMBL" id="CAG5185457.1"/>
    </source>
</evidence>
<dbReference type="GO" id="GO:0006397">
    <property type="term" value="P:mRNA processing"/>
    <property type="evidence" value="ECO:0007669"/>
    <property type="project" value="InterPro"/>
</dbReference>
<dbReference type="Pfam" id="PF05615">
    <property type="entry name" value="THOC7"/>
    <property type="match status" value="1"/>
</dbReference>
<dbReference type="GO" id="GO:0000445">
    <property type="term" value="C:THO complex part of transcription export complex"/>
    <property type="evidence" value="ECO:0007669"/>
    <property type="project" value="InterPro"/>
</dbReference>
<feature type="compositionally biased region" description="Polar residues" evidence="3">
    <location>
        <begin position="266"/>
        <end position="277"/>
    </location>
</feature>
<feature type="compositionally biased region" description="Basic and acidic residues" evidence="3">
    <location>
        <begin position="341"/>
        <end position="351"/>
    </location>
</feature>
<evidence type="ECO:0008006" key="6">
    <source>
        <dbReference type="Google" id="ProtNLM"/>
    </source>
</evidence>
<keyword evidence="5" id="KW-1185">Reference proteome</keyword>
<feature type="region of interest" description="Disordered" evidence="3">
    <location>
        <begin position="224"/>
        <end position="351"/>
    </location>
</feature>
<gene>
    <name evidence="4" type="ORF">ALTATR162_LOCUS11310</name>
</gene>
<keyword evidence="2" id="KW-0539">Nucleus</keyword>
<dbReference type="GeneID" id="67011569"/>
<dbReference type="InterPro" id="IPR008501">
    <property type="entry name" value="THOC7/Mft1"/>
</dbReference>
<feature type="compositionally biased region" description="Basic and acidic residues" evidence="3">
    <location>
        <begin position="224"/>
        <end position="236"/>
    </location>
</feature>
<evidence type="ECO:0000256" key="1">
    <source>
        <dbReference type="ARBA" id="ARBA00004123"/>
    </source>
</evidence>
<sequence length="351" mass="39193">MAIKDWGLLSQADEDALHNVSRLLAVEARPYTNTAGRILRPDFFEDARPRQLPSPPPDASAAEEEAAAVIVEREQQAHNIEIWRKDILNELSLLDFAILRSEFTTNSNHTERERYAVEKTAIEAKQEHVRKTIEDLRVRLVETRETLAVRKTYDELTEKITSSKMLKPRDEQAHAHEKLDQEIEELRNEVQSAKNTWSERRTQFGRIEEEARGMLRMIKDEKEEAERKEGMMKHGDEDGEGEGSTSRGDVSHAGTPRPDGGMTPGHASQSGEGSSSLRVPPQDRLKPLSREVSAAPSPARSGAADDTEMVDLGANSGDGNDGDSSGLEEGEDLEDGEDDGEDRREIKMDES</sequence>
<accession>A0A8J2IN77</accession>
<reference evidence="4" key="1">
    <citation type="submission" date="2021-05" db="EMBL/GenBank/DDBJ databases">
        <authorList>
            <person name="Stam R."/>
        </authorList>
    </citation>
    <scope>NUCLEOTIDE SEQUENCE</scope>
    <source>
        <strain evidence="4">CS162</strain>
    </source>
</reference>
<organism evidence="4 5">
    <name type="scientific">Alternaria atra</name>
    <dbReference type="NCBI Taxonomy" id="119953"/>
    <lineage>
        <taxon>Eukaryota</taxon>
        <taxon>Fungi</taxon>
        <taxon>Dikarya</taxon>
        <taxon>Ascomycota</taxon>
        <taxon>Pezizomycotina</taxon>
        <taxon>Dothideomycetes</taxon>
        <taxon>Pleosporomycetidae</taxon>
        <taxon>Pleosporales</taxon>
        <taxon>Pleosporineae</taxon>
        <taxon>Pleosporaceae</taxon>
        <taxon>Alternaria</taxon>
        <taxon>Alternaria sect. Ulocladioides</taxon>
    </lineage>
</organism>